<feature type="compositionally biased region" description="Basic and acidic residues" evidence="3">
    <location>
        <begin position="481"/>
        <end position="492"/>
    </location>
</feature>
<dbReference type="CDD" id="cd01896">
    <property type="entry name" value="DRG"/>
    <property type="match status" value="1"/>
</dbReference>
<dbReference type="InterPro" id="IPR027417">
    <property type="entry name" value="P-loop_NTPase"/>
</dbReference>
<feature type="compositionally biased region" description="Low complexity" evidence="3">
    <location>
        <begin position="326"/>
        <end position="341"/>
    </location>
</feature>
<dbReference type="InterPro" id="IPR006074">
    <property type="entry name" value="GTP1-OBG_CS"/>
</dbReference>
<dbReference type="AlphaFoldDB" id="W7TBM7"/>
<feature type="region of interest" description="Disordered" evidence="3">
    <location>
        <begin position="324"/>
        <end position="360"/>
    </location>
</feature>
<protein>
    <submittedName>
        <fullName evidence="5">Developmentally regulated gtp binding protein 1</fullName>
    </submittedName>
</protein>
<dbReference type="NCBIfam" id="TIGR00231">
    <property type="entry name" value="small_GTP"/>
    <property type="match status" value="1"/>
</dbReference>
<gene>
    <name evidence="5" type="ORF">Naga_100030g52</name>
</gene>
<dbReference type="Gene3D" id="6.10.140.1070">
    <property type="match status" value="2"/>
</dbReference>
<feature type="compositionally biased region" description="Gly residues" evidence="3">
    <location>
        <begin position="384"/>
        <end position="397"/>
    </location>
</feature>
<reference evidence="5 6" key="1">
    <citation type="journal article" date="2014" name="Mol. Plant">
        <title>Chromosome Scale Genome Assembly and Transcriptome Profiling of Nannochloropsis gaditana in Nitrogen Depletion.</title>
        <authorList>
            <person name="Corteggiani Carpinelli E."/>
            <person name="Telatin A."/>
            <person name="Vitulo N."/>
            <person name="Forcato C."/>
            <person name="D'Angelo M."/>
            <person name="Schiavon R."/>
            <person name="Vezzi A."/>
            <person name="Giacometti G.M."/>
            <person name="Morosinotto T."/>
            <person name="Valle G."/>
        </authorList>
    </citation>
    <scope>NUCLEOTIDE SEQUENCE [LARGE SCALE GENOMIC DNA]</scope>
    <source>
        <strain evidence="5 6">B-31</strain>
    </source>
</reference>
<feature type="region of interest" description="Disordered" evidence="3">
    <location>
        <begin position="378"/>
        <end position="422"/>
    </location>
</feature>
<dbReference type="EMBL" id="AZIL01001543">
    <property type="protein sequence ID" value="EWM23702.1"/>
    <property type="molecule type" value="Genomic_DNA"/>
</dbReference>
<accession>W7TBM7</accession>
<dbReference type="SUPFAM" id="SSF52540">
    <property type="entry name" value="P-loop containing nucleoside triphosphate hydrolases"/>
    <property type="match status" value="1"/>
</dbReference>
<evidence type="ECO:0000259" key="4">
    <source>
        <dbReference type="PROSITE" id="PS51710"/>
    </source>
</evidence>
<dbReference type="Pfam" id="PF01926">
    <property type="entry name" value="MMR_HSR1"/>
    <property type="match status" value="1"/>
</dbReference>
<feature type="domain" description="OBG-type G" evidence="4">
    <location>
        <begin position="64"/>
        <end position="289"/>
    </location>
</feature>
<feature type="region of interest" description="Disordered" evidence="3">
    <location>
        <begin position="459"/>
        <end position="492"/>
    </location>
</feature>
<dbReference type="Pfam" id="PF16897">
    <property type="entry name" value="MMR_HSR1_Xtn"/>
    <property type="match status" value="1"/>
</dbReference>
<dbReference type="PROSITE" id="PS00905">
    <property type="entry name" value="GTP1_OBG"/>
    <property type="match status" value="1"/>
</dbReference>
<evidence type="ECO:0000256" key="3">
    <source>
        <dbReference type="SAM" id="MobiDB-lite"/>
    </source>
</evidence>
<dbReference type="PANTHER" id="PTHR43127">
    <property type="entry name" value="DEVELOPMENTALLY-REGULATED GTP-BINDING PROTEIN 2"/>
    <property type="match status" value="1"/>
</dbReference>
<dbReference type="FunFam" id="3.40.50.300:FF:000740">
    <property type="entry name" value="Putative GTP-binding protein 1"/>
    <property type="match status" value="1"/>
</dbReference>
<proteinExistence type="predicted"/>
<evidence type="ECO:0000313" key="6">
    <source>
        <dbReference type="Proteomes" id="UP000019335"/>
    </source>
</evidence>
<keyword evidence="2" id="KW-0342">GTP-binding</keyword>
<keyword evidence="1" id="KW-0547">Nucleotide-binding</keyword>
<dbReference type="GO" id="GO:0003924">
    <property type="term" value="F:GTPase activity"/>
    <property type="evidence" value="ECO:0007669"/>
    <property type="project" value="InterPro"/>
</dbReference>
<dbReference type="InterPro" id="IPR031167">
    <property type="entry name" value="G_OBG"/>
</dbReference>
<comment type="caution">
    <text evidence="5">The sequence shown here is derived from an EMBL/GenBank/DDBJ whole genome shotgun (WGS) entry which is preliminary data.</text>
</comment>
<dbReference type="PROSITE" id="PS51710">
    <property type="entry name" value="G_OBG"/>
    <property type="match status" value="1"/>
</dbReference>
<dbReference type="InterPro" id="IPR006073">
    <property type="entry name" value="GTP-bd"/>
</dbReference>
<dbReference type="InterPro" id="IPR045001">
    <property type="entry name" value="DRG"/>
</dbReference>
<dbReference type="PRINTS" id="PR00326">
    <property type="entry name" value="GTP1OBG"/>
</dbReference>
<evidence type="ECO:0000313" key="5">
    <source>
        <dbReference type="EMBL" id="EWM23702.1"/>
    </source>
</evidence>
<keyword evidence="6" id="KW-1185">Reference proteome</keyword>
<name>W7TBM7_9STRA</name>
<sequence length="492" mass="53218">MSTLQKIAELEAEYAKTQKNKATNYHLGLIKAKLAKLRRELIEPSGGGGGKGGEGFDVAKSGDTRVGLVGFPSVGKSTLLTKLTGTFSEAASYEFTTLTAIPGTLHYRGARIQVVDLPGIIEGAKDGKGRGRQVISAARTCNIILVVLDVAKPATHKILIERELDGFGIRLNQEPPRIMFRKKDKGGINFQAFVPQTTLDAEAVTAICREYKIHNADVHLRCDATVDQIIDVVEGNRKYMPAVYVLNKIDQISIEELDIISRLPHCVPISAQHGWNLDELIDKVWDECKMIRIYTKPKGQIPDYTAPVSLSLLSTHIVLVRRGRHPTCSSHPPHSLPPSTSIGDPPFSSPLRGRFLQPHPPHPHLLLQVRLGVGLEREAPAPAGGEGAHSGGRGRGPSGEEERMRRGGRKNTGGAEGCRDGHDCEPVADPTAAEATAIYQGSFCTVEALTCKGMPVSANQLDREKGSGKEGLSGSTTIVRGGERGEERGWNR</sequence>
<dbReference type="Proteomes" id="UP000019335">
    <property type="component" value="Chromosome 16"/>
</dbReference>
<organism evidence="5 6">
    <name type="scientific">Nannochloropsis gaditana</name>
    <dbReference type="NCBI Taxonomy" id="72520"/>
    <lineage>
        <taxon>Eukaryota</taxon>
        <taxon>Sar</taxon>
        <taxon>Stramenopiles</taxon>
        <taxon>Ochrophyta</taxon>
        <taxon>Eustigmatophyceae</taxon>
        <taxon>Eustigmatales</taxon>
        <taxon>Monodopsidaceae</taxon>
        <taxon>Nannochloropsis</taxon>
    </lineage>
</organism>
<dbReference type="GO" id="GO:0005525">
    <property type="term" value="F:GTP binding"/>
    <property type="evidence" value="ECO:0007669"/>
    <property type="project" value="UniProtKB-KW"/>
</dbReference>
<evidence type="ECO:0000256" key="2">
    <source>
        <dbReference type="ARBA" id="ARBA00023134"/>
    </source>
</evidence>
<dbReference type="InterPro" id="IPR031662">
    <property type="entry name" value="GTP-binding_2"/>
</dbReference>
<dbReference type="OrthoDB" id="603at2759"/>
<evidence type="ECO:0000256" key="1">
    <source>
        <dbReference type="ARBA" id="ARBA00022741"/>
    </source>
</evidence>
<dbReference type="InterPro" id="IPR005225">
    <property type="entry name" value="Small_GTP-bd"/>
</dbReference>